<dbReference type="PANTHER" id="PTHR31264:SF29">
    <property type="entry name" value="OS07G0554500 PROTEIN"/>
    <property type="match status" value="1"/>
</dbReference>
<evidence type="ECO:0000313" key="2">
    <source>
        <dbReference type="Proteomes" id="UP000095767"/>
    </source>
</evidence>
<dbReference type="PANTHER" id="PTHR31264">
    <property type="entry name" value="OS07G0554500 PROTEIN-RELATED"/>
    <property type="match status" value="1"/>
</dbReference>
<name>A0A1E5VR67_9POAL</name>
<keyword evidence="2" id="KW-1185">Reference proteome</keyword>
<accession>A0A1E5VR67</accession>
<dbReference type="Proteomes" id="UP000095767">
    <property type="component" value="Unassembled WGS sequence"/>
</dbReference>
<sequence length="146" mass="15895">MAQPAGEVLLLTDDLLAAFLILLPALADLGRACASCAAFRRVITSSLFLRRLHALHQPSLGFRDIFGGFHPVDPRLPSAPAGRVLARAADFRFSFLPGQGFWVVRDARGGRFLVDCDKGTGEGFKPLAVCDPSRWRSRAKSSNVLF</sequence>
<organism evidence="1 2">
    <name type="scientific">Dichanthelium oligosanthes</name>
    <dbReference type="NCBI Taxonomy" id="888268"/>
    <lineage>
        <taxon>Eukaryota</taxon>
        <taxon>Viridiplantae</taxon>
        <taxon>Streptophyta</taxon>
        <taxon>Embryophyta</taxon>
        <taxon>Tracheophyta</taxon>
        <taxon>Spermatophyta</taxon>
        <taxon>Magnoliopsida</taxon>
        <taxon>Liliopsida</taxon>
        <taxon>Poales</taxon>
        <taxon>Poaceae</taxon>
        <taxon>PACMAD clade</taxon>
        <taxon>Panicoideae</taxon>
        <taxon>Panicodae</taxon>
        <taxon>Paniceae</taxon>
        <taxon>Dichantheliinae</taxon>
        <taxon>Dichanthelium</taxon>
    </lineage>
</organism>
<proteinExistence type="predicted"/>
<reference evidence="1 2" key="1">
    <citation type="submission" date="2016-09" db="EMBL/GenBank/DDBJ databases">
        <title>The draft genome of Dichanthelium oligosanthes: A C3 panicoid grass species.</title>
        <authorList>
            <person name="Studer A.J."/>
            <person name="Schnable J.C."/>
            <person name="Brutnell T.P."/>
        </authorList>
    </citation>
    <scope>NUCLEOTIDE SEQUENCE [LARGE SCALE GENOMIC DNA]</scope>
    <source>
        <strain evidence="2">cv. Kellogg 1175</strain>
        <tissue evidence="1">Leaf</tissue>
    </source>
</reference>
<gene>
    <name evidence="1" type="ORF">BAE44_0011407</name>
</gene>
<comment type="caution">
    <text evidence="1">The sequence shown here is derived from an EMBL/GenBank/DDBJ whole genome shotgun (WGS) entry which is preliminary data.</text>
</comment>
<dbReference type="EMBL" id="LWDX02032151">
    <property type="protein sequence ID" value="OEL27574.1"/>
    <property type="molecule type" value="Genomic_DNA"/>
</dbReference>
<evidence type="ECO:0008006" key="3">
    <source>
        <dbReference type="Google" id="ProtNLM"/>
    </source>
</evidence>
<dbReference type="OrthoDB" id="685466at2759"/>
<evidence type="ECO:0000313" key="1">
    <source>
        <dbReference type="EMBL" id="OEL27574.1"/>
    </source>
</evidence>
<dbReference type="AlphaFoldDB" id="A0A1E5VR67"/>
<protein>
    <recommendedName>
        <fullName evidence="3">F-box domain-containing protein</fullName>
    </recommendedName>
</protein>